<reference evidence="2" key="1">
    <citation type="submission" date="2018-06" db="EMBL/GenBank/DDBJ databases">
        <authorList>
            <person name="Zhirakovskaya E."/>
        </authorList>
    </citation>
    <scope>NUCLEOTIDE SEQUENCE</scope>
</reference>
<accession>A0A3B0YT16</accession>
<evidence type="ECO:0000256" key="1">
    <source>
        <dbReference type="SAM" id="Coils"/>
    </source>
</evidence>
<protein>
    <recommendedName>
        <fullName evidence="3">Porin</fullName>
    </recommendedName>
</protein>
<proteinExistence type="predicted"/>
<gene>
    <name evidence="2" type="ORF">MNBD_GAMMA10-1864</name>
</gene>
<evidence type="ECO:0008006" key="3">
    <source>
        <dbReference type="Google" id="ProtNLM"/>
    </source>
</evidence>
<dbReference type="InterPro" id="IPR023614">
    <property type="entry name" value="Porin_dom_sf"/>
</dbReference>
<dbReference type="Gene3D" id="2.40.160.10">
    <property type="entry name" value="Porin"/>
    <property type="match status" value="1"/>
</dbReference>
<keyword evidence="1" id="KW-0175">Coiled coil</keyword>
<dbReference type="SUPFAM" id="SSF56935">
    <property type="entry name" value="Porins"/>
    <property type="match status" value="1"/>
</dbReference>
<feature type="coiled-coil region" evidence="1">
    <location>
        <begin position="24"/>
        <end position="51"/>
    </location>
</feature>
<name>A0A3B0YT16_9ZZZZ</name>
<evidence type="ECO:0000313" key="2">
    <source>
        <dbReference type="EMBL" id="VAW71626.1"/>
    </source>
</evidence>
<dbReference type="AlphaFoldDB" id="A0A3B0YT16"/>
<dbReference type="EMBL" id="UOFJ01000612">
    <property type="protein sequence ID" value="VAW71626.1"/>
    <property type="molecule type" value="Genomic_DNA"/>
</dbReference>
<sequence>MMYSSCSFGRKCLISAIALALPAAVLAETSNDSLQAQIDALQNQVTALNTEVQQAAEWKNPNTLVHMAGYADVGFVSPENGNDSFVVGTFSPIFHFQYRDIVMLESEIEFEVTENGETEVALEYLTIDWFVSDYAAIVAGKFLSPLGQFRQNLHPSWINKMTSAPPGYGHDGAAPISDMGVQVRGGFPVGGMRANYSVYVSNGPELNSETEDELEFELEGVRAEGFGADRDGDKTFGGRFALLPVSSVEVGLSYSSGKATVTELENGVDPATPGLESGFIAGETSRDYDVFGADFVWFTGDMSLRGEYVKTDIGNTVAGVTAGGGGTWEAVYTQFAYRLPGTKWEGAIRWGDFDSPDNNRDVTQTMLGINYLVSNNFITKLGYEINDGTAGTTADNDRLIVQLAYGF</sequence>
<organism evidence="2">
    <name type="scientific">hydrothermal vent metagenome</name>
    <dbReference type="NCBI Taxonomy" id="652676"/>
    <lineage>
        <taxon>unclassified sequences</taxon>
        <taxon>metagenomes</taxon>
        <taxon>ecological metagenomes</taxon>
    </lineage>
</organism>